<reference evidence="3" key="1">
    <citation type="submission" date="2016-11" db="UniProtKB">
        <authorList>
            <consortium name="WormBaseParasite"/>
        </authorList>
    </citation>
    <scope>IDENTIFICATION</scope>
</reference>
<dbReference type="InterPro" id="IPR043128">
    <property type="entry name" value="Rev_trsase/Diguanyl_cyclase"/>
</dbReference>
<name>A0A1I7YR93_9BILA</name>
<dbReference type="PANTHER" id="PTHR47331:SF1">
    <property type="entry name" value="GAG-LIKE PROTEIN"/>
    <property type="match status" value="1"/>
</dbReference>
<keyword evidence="2" id="KW-1185">Reference proteome</keyword>
<protein>
    <submittedName>
        <fullName evidence="3">DUF1758 domain-containing protein</fullName>
    </submittedName>
</protein>
<dbReference type="InterPro" id="IPR043502">
    <property type="entry name" value="DNA/RNA_pol_sf"/>
</dbReference>
<proteinExistence type="predicted"/>
<dbReference type="Proteomes" id="UP000095287">
    <property type="component" value="Unplaced"/>
</dbReference>
<dbReference type="InterPro" id="IPR008737">
    <property type="entry name" value="DUF1758"/>
</dbReference>
<evidence type="ECO:0000313" key="2">
    <source>
        <dbReference type="Proteomes" id="UP000095287"/>
    </source>
</evidence>
<dbReference type="Gene3D" id="3.30.70.270">
    <property type="match status" value="1"/>
</dbReference>
<organism evidence="2 3">
    <name type="scientific">Steinernema glaseri</name>
    <dbReference type="NCBI Taxonomy" id="37863"/>
    <lineage>
        <taxon>Eukaryota</taxon>
        <taxon>Metazoa</taxon>
        <taxon>Ecdysozoa</taxon>
        <taxon>Nematoda</taxon>
        <taxon>Chromadorea</taxon>
        <taxon>Rhabditida</taxon>
        <taxon>Tylenchina</taxon>
        <taxon>Panagrolaimomorpha</taxon>
        <taxon>Strongyloidoidea</taxon>
        <taxon>Steinernematidae</taxon>
        <taxon>Steinernema</taxon>
    </lineage>
</organism>
<dbReference type="Gene3D" id="3.10.10.10">
    <property type="entry name" value="HIV Type 1 Reverse Transcriptase, subunit A, domain 1"/>
    <property type="match status" value="1"/>
</dbReference>
<evidence type="ECO:0000313" key="3">
    <source>
        <dbReference type="WBParaSite" id="L893_g1890.t1"/>
    </source>
</evidence>
<evidence type="ECO:0000259" key="1">
    <source>
        <dbReference type="Pfam" id="PF05585"/>
    </source>
</evidence>
<dbReference type="SUPFAM" id="SSF56672">
    <property type="entry name" value="DNA/RNA polymerases"/>
    <property type="match status" value="1"/>
</dbReference>
<dbReference type="AlphaFoldDB" id="A0A1I7YR93"/>
<feature type="domain" description="DUF1758" evidence="1">
    <location>
        <begin position="9"/>
        <end position="134"/>
    </location>
</feature>
<dbReference type="WBParaSite" id="L893_g1890.t1">
    <property type="protein sequence ID" value="L893_g1890.t1"/>
    <property type="gene ID" value="L893_g1890"/>
</dbReference>
<dbReference type="Pfam" id="PF05585">
    <property type="entry name" value="DUF1758"/>
    <property type="match status" value="1"/>
</dbReference>
<accession>A0A1I7YR93</accession>
<sequence length="473" mass="53130">PEIELECHAFLDSGSQRSYSLTSVTEALRLPKGTPTHLSVRGLGGVPTSFESHTVEIGIRLLDGSSMVFSANTMPKITHKGILTASLPNAEVDIVQPSVLLGNNIFWEICASNITSSLPNGFKVVRSKVGDIVTGRGLIDLSKNYPVHLETTAMVATECYEHLWKLETIGIMDDPHVKDDEVAEELFKRQITWTGNHYEVPLLWNSDSPQLPTNVAVCRKRLVALYNRLKRNPENLSGYDGIIKEQLRQGIIEEAPPDNGSLCHHLPHRDVFKEDKRRIVFDASSKERKNDNSLNDCQYRGPSRLPDISAVMLRARIPPICVWSDLEKAFLKLGLAEKDRNVTRFLWLRDISKPPSLDNIITYRFCRVLFGMKCSPSLLRMTIEHHLQRDGSQVALDILRNAYVDDICQPVLNVGEGIERYNQAKALFAAAGMNLRDFKSNSSELNAYFVDQGEKAVPEIVKVLGTQWNTIQD</sequence>
<dbReference type="PANTHER" id="PTHR47331">
    <property type="entry name" value="PHD-TYPE DOMAIN-CONTAINING PROTEIN"/>
    <property type="match status" value="1"/>
</dbReference>